<feature type="transmembrane region" description="Helical" evidence="2">
    <location>
        <begin position="1236"/>
        <end position="1260"/>
    </location>
</feature>
<evidence type="ECO:0000256" key="2">
    <source>
        <dbReference type="SAM" id="Phobius"/>
    </source>
</evidence>
<feature type="region of interest" description="Disordered" evidence="1">
    <location>
        <begin position="1348"/>
        <end position="1373"/>
    </location>
</feature>
<evidence type="ECO:0000256" key="1">
    <source>
        <dbReference type="SAM" id="MobiDB-lite"/>
    </source>
</evidence>
<keyword evidence="2" id="KW-0472">Membrane</keyword>
<feature type="transmembrane region" description="Helical" evidence="2">
    <location>
        <begin position="672"/>
        <end position="690"/>
    </location>
</feature>
<keyword evidence="4" id="KW-1185">Reference proteome</keyword>
<keyword evidence="2" id="KW-1133">Transmembrane helix</keyword>
<dbReference type="STRING" id="57664.SAMN05661003_1068"/>
<accession>A0A1G7BEJ7</accession>
<feature type="transmembrane region" description="Helical" evidence="2">
    <location>
        <begin position="1196"/>
        <end position="1224"/>
    </location>
</feature>
<gene>
    <name evidence="3" type="ORF">SAMN05661003_1068</name>
</gene>
<evidence type="ECO:0000313" key="4">
    <source>
        <dbReference type="Proteomes" id="UP000243205"/>
    </source>
</evidence>
<feature type="transmembrane region" description="Helical" evidence="2">
    <location>
        <begin position="1164"/>
        <end position="1184"/>
    </location>
</feature>
<sequence length="1373" mass="151810">MMRSRRPALQPRALLLFLLLPVLLLAALPLQAAPFSPEKLPPQLQPWSDWVLHQQPERVCPLLWNQSENRQCRWPTRLDMLVTATAAQFDLQLRLDQAGWQRLPGDARLWPQRVRCNDAPAPVLRHNDCPALWLPAGDYRISGQLNFDQRPQRLAVPPDCGLVQLQLDGRLVPQPRLEGDQLWLTTAGDVATQEQVQMQVLRKLSDDIPARLTTLIELQVAGPARELLSAPVLPEGFIPLDIDSPLPARLEPDGRLRLHLQAGQWQLRIEARHTGPADVFSRPPVEGPWPQQEIWVVESHPELRPIRISGAPAIDPQQTGLPAAWRQLPAFVLEPQQQLTLTGQKRGDDPPSADRLQLQRDLWLDFDGRGYSLRDRISGNLAGGSRLEAAPELLLGRVNSDQQDLFITRLQPDGPAGVELRQQTVQVLAESRLESGADGQLPALGWNFSAEALQVRLHLPPGWRLFDAIGADRVGPTWLRSWSLFDLFVVLMVSLGCSRLWGWRSGLLALLALALTYHETAAPRLLWLATLLPTALLRLVPAGRLRQLCQLARGATLLALLLVLLGFSSQQMRAALYPQLEPPAAAQRRMAGQQAESFDAALQSTAMPLSKQASSRVALAELAPAPLPRYAPELKSQTGPGLPRWSWRSAELSWNGPVQPQQQLRLLLIPPALNRLLLLAGLLLGALLFARLARPDGRQSGASNNPPEAAATTSAVPPALLVAVLLGLSVLMPAPLQADSFPSPQLLDELRQRLTAAPDCAPDCAALQQLDIELRDNLLRLRLQFSSVVASAVPLPGDMRSLQLLEAVDGQGRAVPLFRHEQNLWARLGNGISQLDLLLQVAEDAGSLDLDLAMPAGRVQLQLDGWQASGLRPGEGSRGPIALRRAATAPQQLQPAELPPFAEITRTLRLRHDWQIDSQLRRLSSPASAALLQVALLPGEQVTSAEAQVRDGLLEVPLPPGMTRFSWHSSLPLHSPLELTAGDDGSYREIWQLDVDPLWHVVTTGLPPIHRFQQGRWLPQWQPWPGEQLRLAIGRPAASDGQTLTIDHSLLEQRAGQRHSETELRLELRSSQGQDYQLQLPEGAQLLQLQRDGVPQPLQQQGRRVRLELQPGAQQFFLRWQQPQGIGPLSRTPAVSLSQASVNADVHLQLPANRWILLAGGPQLGPAVLFWGMLLLMAGLALVLDRYAPTPLRWWHWLLLGAGLSQTSLLALLPVVLWLVVLGCRERLLPRLPGPLSFNLLQLLLGFLTLLALLTLLLAIQQGLLGLPQMQIAGNGSSAWDLRWYQDRCADVLPQGWALSVPLLVYRLLMLLWALWLALALLRWLRWGWDCFSRQALWRPRPIRRTAAAATPAPAPAERTPAVTAAQLPDNEG</sequence>
<dbReference type="Proteomes" id="UP000243205">
    <property type="component" value="Unassembled WGS sequence"/>
</dbReference>
<organism evidence="3 4">
    <name type="scientific">Desulfuromonas thiophila</name>
    <dbReference type="NCBI Taxonomy" id="57664"/>
    <lineage>
        <taxon>Bacteria</taxon>
        <taxon>Pseudomonadati</taxon>
        <taxon>Thermodesulfobacteriota</taxon>
        <taxon>Desulfuromonadia</taxon>
        <taxon>Desulfuromonadales</taxon>
        <taxon>Desulfuromonadaceae</taxon>
        <taxon>Desulfuromonas</taxon>
    </lineage>
</organism>
<feature type="transmembrane region" description="Helical" evidence="2">
    <location>
        <begin position="1304"/>
        <end position="1325"/>
    </location>
</feature>
<keyword evidence="2" id="KW-0812">Transmembrane</keyword>
<feature type="transmembrane region" description="Helical" evidence="2">
    <location>
        <begin position="550"/>
        <end position="567"/>
    </location>
</feature>
<proteinExistence type="predicted"/>
<feature type="compositionally biased region" description="Low complexity" evidence="1">
    <location>
        <begin position="1348"/>
        <end position="1366"/>
    </location>
</feature>
<evidence type="ECO:0000313" key="3">
    <source>
        <dbReference type="EMBL" id="SDE25479.1"/>
    </source>
</evidence>
<name>A0A1G7BEJ7_9BACT</name>
<reference evidence="4" key="1">
    <citation type="submission" date="2016-10" db="EMBL/GenBank/DDBJ databases">
        <authorList>
            <person name="Varghese N."/>
            <person name="Submissions S."/>
        </authorList>
    </citation>
    <scope>NUCLEOTIDE SEQUENCE [LARGE SCALE GENOMIC DNA]</scope>
    <source>
        <strain evidence="4">DSM 8987</strain>
    </source>
</reference>
<dbReference type="OrthoDB" id="220327at2"/>
<protein>
    <submittedName>
        <fullName evidence="3">Uncharacterized protein</fullName>
    </submittedName>
</protein>
<dbReference type="EMBL" id="FNAQ01000006">
    <property type="protein sequence ID" value="SDE25479.1"/>
    <property type="molecule type" value="Genomic_DNA"/>
</dbReference>
<dbReference type="RefSeq" id="WP_092077828.1">
    <property type="nucleotide sequence ID" value="NZ_FNAQ01000006.1"/>
</dbReference>
<feature type="transmembrane region" description="Helical" evidence="2">
    <location>
        <begin position="710"/>
        <end position="731"/>
    </location>
</feature>